<evidence type="ECO:0000259" key="1">
    <source>
        <dbReference type="Pfam" id="PF12697"/>
    </source>
</evidence>
<evidence type="ECO:0000313" key="3">
    <source>
        <dbReference type="Proteomes" id="UP000534294"/>
    </source>
</evidence>
<dbReference type="PANTHER" id="PTHR45763:SF46">
    <property type="entry name" value="AB HYDROLASE-1 DOMAIN-CONTAINING PROTEIN"/>
    <property type="match status" value="1"/>
</dbReference>
<protein>
    <submittedName>
        <fullName evidence="2">Pimeloyl-ACP methyl ester carboxylesterase</fullName>
    </submittedName>
</protein>
<dbReference type="Proteomes" id="UP000534294">
    <property type="component" value="Unassembled WGS sequence"/>
</dbReference>
<keyword evidence="3" id="KW-1185">Reference proteome</keyword>
<organism evidence="2 3">
    <name type="scientific">Prosthecobacter dejongeii</name>
    <dbReference type="NCBI Taxonomy" id="48465"/>
    <lineage>
        <taxon>Bacteria</taxon>
        <taxon>Pseudomonadati</taxon>
        <taxon>Verrucomicrobiota</taxon>
        <taxon>Verrucomicrobiia</taxon>
        <taxon>Verrucomicrobiales</taxon>
        <taxon>Verrucomicrobiaceae</taxon>
        <taxon>Prosthecobacter</taxon>
    </lineage>
</organism>
<dbReference type="SUPFAM" id="SSF53474">
    <property type="entry name" value="alpha/beta-Hydrolases"/>
    <property type="match status" value="1"/>
</dbReference>
<reference evidence="2 3" key="1">
    <citation type="submission" date="2020-08" db="EMBL/GenBank/DDBJ databases">
        <title>Genomic Encyclopedia of Type Strains, Phase IV (KMG-IV): sequencing the most valuable type-strain genomes for metagenomic binning, comparative biology and taxonomic classification.</title>
        <authorList>
            <person name="Goeker M."/>
        </authorList>
    </citation>
    <scope>NUCLEOTIDE SEQUENCE [LARGE SCALE GENOMIC DNA]</scope>
    <source>
        <strain evidence="2 3">DSM 12251</strain>
    </source>
</reference>
<dbReference type="AlphaFoldDB" id="A0A7W7YL31"/>
<dbReference type="RefSeq" id="WP_184208731.1">
    <property type="nucleotide sequence ID" value="NZ_JACHIF010000004.1"/>
</dbReference>
<dbReference type="InterPro" id="IPR029058">
    <property type="entry name" value="AB_hydrolase_fold"/>
</dbReference>
<comment type="caution">
    <text evidence="2">The sequence shown here is derived from an EMBL/GenBank/DDBJ whole genome shotgun (WGS) entry which is preliminary data.</text>
</comment>
<evidence type="ECO:0000313" key="2">
    <source>
        <dbReference type="EMBL" id="MBB5038173.1"/>
    </source>
</evidence>
<feature type="domain" description="AB hydrolase-1" evidence="1">
    <location>
        <begin position="31"/>
        <end position="274"/>
    </location>
</feature>
<gene>
    <name evidence="2" type="ORF">HNQ64_002431</name>
</gene>
<proteinExistence type="predicted"/>
<dbReference type="Pfam" id="PF12697">
    <property type="entry name" value="Abhydrolase_6"/>
    <property type="match status" value="1"/>
</dbReference>
<dbReference type="Gene3D" id="3.40.50.1820">
    <property type="entry name" value="alpha/beta hydrolase"/>
    <property type="match status" value="1"/>
</dbReference>
<dbReference type="PANTHER" id="PTHR45763">
    <property type="entry name" value="HYDROLASE, ALPHA/BETA FOLD FAMILY PROTEIN, EXPRESSED-RELATED"/>
    <property type="match status" value="1"/>
</dbReference>
<accession>A0A7W7YL31</accession>
<dbReference type="EMBL" id="JACHIF010000004">
    <property type="protein sequence ID" value="MBB5038173.1"/>
    <property type="molecule type" value="Genomic_DNA"/>
</dbReference>
<sequence>MADHTFRLSTGRTLGYALHGDPKGTPCFYFHGWPSARIQGALMDEAGKKYGLRFISPDRPGIGLSDFHEGRELKDWPPLLTELADHLALDQFHILGWSGGGPYVLVTTLHMPQRLLSATIICGAPPLTFLGYEHMFWLYRMMIRLRHAFPTVLGIILRLGEKIARGHPDQAPLKWLMKMLGRADRAVLKDPIVFEKVRAGMLEALRRGPKAVIADADIYLSEWGFEVGSIGYPIHFWHGKQDRNIDWRYTEKLASIMPHTTTEWLAEEGHYSLPVTHLDAILEKALAQPKPPASCHISH</sequence>
<dbReference type="InterPro" id="IPR000073">
    <property type="entry name" value="AB_hydrolase_1"/>
</dbReference>
<name>A0A7W7YL31_9BACT</name>